<dbReference type="EMBL" id="JALBGC010000004">
    <property type="protein sequence ID" value="MCI1189253.1"/>
    <property type="molecule type" value="Genomic_DNA"/>
</dbReference>
<proteinExistence type="predicted"/>
<dbReference type="AlphaFoldDB" id="A0A9X1VIE1"/>
<keyword evidence="3" id="KW-1185">Reference proteome</keyword>
<dbReference type="Proteomes" id="UP001139193">
    <property type="component" value="Unassembled WGS sequence"/>
</dbReference>
<dbReference type="SUPFAM" id="SSF160631">
    <property type="entry name" value="SMI1/KNR4-like"/>
    <property type="match status" value="1"/>
</dbReference>
<organism evidence="2 3">
    <name type="scientific">Hymenobacter cyanobacteriorum</name>
    <dbReference type="NCBI Taxonomy" id="2926463"/>
    <lineage>
        <taxon>Bacteria</taxon>
        <taxon>Pseudomonadati</taxon>
        <taxon>Bacteroidota</taxon>
        <taxon>Cytophagia</taxon>
        <taxon>Cytophagales</taxon>
        <taxon>Hymenobacteraceae</taxon>
        <taxon>Hymenobacter</taxon>
    </lineage>
</organism>
<name>A0A9X1VIE1_9BACT</name>
<evidence type="ECO:0000313" key="2">
    <source>
        <dbReference type="EMBL" id="MCI1189253.1"/>
    </source>
</evidence>
<sequence>MFAITEFWAAPFGHVSAPIVVTPEVVQEAEKRLGVRLPQLLIELLQIQNGGYTAGFVFPTDKPNSWAEGCVPLEELFGITLQKGPTGLSLMDSAYLQDEWGIPEKQVLLSGDGHWFISLDYRASPEPTVLWLDTEMGEEVEIASSFEHFLHGLIPTDQFFEEGPASA</sequence>
<feature type="domain" description="Knr4/Smi1-like" evidence="1">
    <location>
        <begin position="20"/>
        <end position="152"/>
    </location>
</feature>
<reference evidence="2" key="1">
    <citation type="submission" date="2022-03" db="EMBL/GenBank/DDBJ databases">
        <title>Bacterial whole genome sequence for Hymenobacter sp. DH14.</title>
        <authorList>
            <person name="Le V."/>
        </authorList>
    </citation>
    <scope>NUCLEOTIDE SEQUENCE</scope>
    <source>
        <strain evidence="2">DH14</strain>
    </source>
</reference>
<comment type="caution">
    <text evidence="2">The sequence shown here is derived from an EMBL/GenBank/DDBJ whole genome shotgun (WGS) entry which is preliminary data.</text>
</comment>
<dbReference type="RefSeq" id="WP_241937470.1">
    <property type="nucleotide sequence ID" value="NZ_JALBGC010000004.1"/>
</dbReference>
<evidence type="ECO:0000259" key="1">
    <source>
        <dbReference type="SMART" id="SM00860"/>
    </source>
</evidence>
<dbReference type="Gene3D" id="3.40.1580.10">
    <property type="entry name" value="SMI1/KNR4-like"/>
    <property type="match status" value="1"/>
</dbReference>
<dbReference type="Pfam" id="PF09346">
    <property type="entry name" value="SMI1_KNR4"/>
    <property type="match status" value="1"/>
</dbReference>
<protein>
    <submittedName>
        <fullName evidence="2">SMI1/KNR4 family protein</fullName>
    </submittedName>
</protein>
<dbReference type="InterPro" id="IPR018958">
    <property type="entry name" value="Knr4/Smi1-like_dom"/>
</dbReference>
<dbReference type="InterPro" id="IPR037883">
    <property type="entry name" value="Knr4/Smi1-like_sf"/>
</dbReference>
<accession>A0A9X1VIE1</accession>
<dbReference type="SMART" id="SM00860">
    <property type="entry name" value="SMI1_KNR4"/>
    <property type="match status" value="1"/>
</dbReference>
<evidence type="ECO:0000313" key="3">
    <source>
        <dbReference type="Proteomes" id="UP001139193"/>
    </source>
</evidence>
<gene>
    <name evidence="2" type="ORF">MON38_17650</name>
</gene>